<keyword evidence="1" id="KW-0223">Dioxygenase</keyword>
<evidence type="ECO:0000313" key="1">
    <source>
        <dbReference type="EMBL" id="SEK78634.1"/>
    </source>
</evidence>
<dbReference type="STRING" id="416943.SAMN05445871_2158"/>
<dbReference type="GO" id="GO:0051213">
    <property type="term" value="F:dioxygenase activity"/>
    <property type="evidence" value="ECO:0007669"/>
    <property type="project" value="UniProtKB-KW"/>
</dbReference>
<dbReference type="InterPro" id="IPR029068">
    <property type="entry name" value="Glyas_Bleomycin-R_OHBP_Dase"/>
</dbReference>
<dbReference type="AlphaFoldDB" id="A0A1H7JW74"/>
<keyword evidence="1" id="KW-0560">Oxidoreductase</keyword>
<dbReference type="Proteomes" id="UP000199120">
    <property type="component" value="Unassembled WGS sequence"/>
</dbReference>
<name>A0A1H7JW74_9BURK</name>
<protein>
    <submittedName>
        <fullName evidence="1">Glyoxalase/Bleomycin resistance protein/Dioxygenase superfamily protein</fullName>
    </submittedName>
</protein>
<reference evidence="2" key="1">
    <citation type="submission" date="2016-10" db="EMBL/GenBank/DDBJ databases">
        <authorList>
            <person name="Varghese N."/>
            <person name="Submissions S."/>
        </authorList>
    </citation>
    <scope>NUCLEOTIDE SEQUENCE [LARGE SCALE GENOMIC DNA]</scope>
    <source>
        <strain evidence="2">LMG 26416</strain>
    </source>
</reference>
<gene>
    <name evidence="1" type="ORF">SAMN05192542_103461</name>
</gene>
<dbReference type="Pfam" id="PF13669">
    <property type="entry name" value="Glyoxalase_4"/>
    <property type="match status" value="1"/>
</dbReference>
<organism evidence="1 2">
    <name type="scientific">Paraburkholderia caballeronis</name>
    <dbReference type="NCBI Taxonomy" id="416943"/>
    <lineage>
        <taxon>Bacteria</taxon>
        <taxon>Pseudomonadati</taxon>
        <taxon>Pseudomonadota</taxon>
        <taxon>Betaproteobacteria</taxon>
        <taxon>Burkholderiales</taxon>
        <taxon>Burkholderiaceae</taxon>
        <taxon>Paraburkholderia</taxon>
    </lineage>
</organism>
<evidence type="ECO:0000313" key="2">
    <source>
        <dbReference type="Proteomes" id="UP000199120"/>
    </source>
</evidence>
<accession>A0A1H7JW74</accession>
<dbReference type="RefSeq" id="WP_090544667.1">
    <property type="nucleotide sequence ID" value="NZ_FNSR01000001.1"/>
</dbReference>
<dbReference type="EMBL" id="FOAJ01000003">
    <property type="protein sequence ID" value="SEK78634.1"/>
    <property type="molecule type" value="Genomic_DNA"/>
</dbReference>
<sequence>MSGPLLTFHHHGLAVKSPDDAFCFLHTLGYTIGGSLFDPLQRVRLALCTHDAMPTVEVVWPGDGPSPIDRILRGGPSIYHTCYATPDAAAWIESVQQGGVDIVEISPPTPAILFGGRHVSFHFVSGVGVVELLHLDTAARPDRAASSEAPAADLSKLLNLSILTGGTA</sequence>
<keyword evidence="2" id="KW-1185">Reference proteome</keyword>
<dbReference type="OrthoDB" id="9788468at2"/>
<dbReference type="SUPFAM" id="SSF54593">
    <property type="entry name" value="Glyoxalase/Bleomycin resistance protein/Dihydroxybiphenyl dioxygenase"/>
    <property type="match status" value="1"/>
</dbReference>
<dbReference type="Gene3D" id="3.10.180.10">
    <property type="entry name" value="2,3-Dihydroxybiphenyl 1,2-Dioxygenase, domain 1"/>
    <property type="match status" value="1"/>
</dbReference>
<proteinExistence type="predicted"/>